<dbReference type="EMBL" id="CP031976">
    <property type="protein sequence ID" value="QHI12512.1"/>
    <property type="molecule type" value="Genomic_DNA"/>
</dbReference>
<protein>
    <submittedName>
        <fullName evidence="2">Uncharacterized protein</fullName>
    </submittedName>
</protein>
<gene>
    <name evidence="2" type="ORF">AhaeAN43_03500</name>
</gene>
<accession>A0A857IH79</accession>
<proteinExistence type="predicted"/>
<dbReference type="Proteomes" id="UP000463868">
    <property type="component" value="Chromosome"/>
</dbReference>
<name>A0A857IH79_ACIHA</name>
<evidence type="ECO:0000256" key="1">
    <source>
        <dbReference type="SAM" id="SignalP"/>
    </source>
</evidence>
<sequence>MRIAQVLIGSLVLFQSVSLYAENSKQCLKYWNEPVVQFELLEDTQCPHVWEDNFNPHGKKVVEKIGFNLKNNNWMSAGICNHIKYKKNNYYIYWADMKHNKTDIIMIFNDNAAFLYSREIDRTKIKESGYTRKDILDVNLSCAQSGSDLNMVSVINSYILKETNIKDISKYQIFDRFK</sequence>
<keyword evidence="1" id="KW-0732">Signal</keyword>
<feature type="chain" id="PRO_5032372470" evidence="1">
    <location>
        <begin position="22"/>
        <end position="178"/>
    </location>
</feature>
<dbReference type="AlphaFoldDB" id="A0A857IH79"/>
<evidence type="ECO:0000313" key="2">
    <source>
        <dbReference type="EMBL" id="QHI12512.1"/>
    </source>
</evidence>
<reference evidence="2 3" key="1">
    <citation type="submission" date="2018-08" db="EMBL/GenBank/DDBJ databases">
        <title>Analysis of the genomic diversity of Mexican Acinetobacter haemolyticus clinical isolates.</title>
        <authorList>
            <person name="Castro-Jaimes S."/>
            <person name="Cevallos M.A."/>
        </authorList>
    </citation>
    <scope>NUCLEOTIDE SEQUENCE [LARGE SCALE GENOMIC DNA]</scope>
    <source>
        <strain evidence="2 3">AN43</strain>
    </source>
</reference>
<dbReference type="RefSeq" id="WP_005089235.1">
    <property type="nucleotide sequence ID" value="NZ_CP031972.1"/>
</dbReference>
<evidence type="ECO:0000313" key="3">
    <source>
        <dbReference type="Proteomes" id="UP000463868"/>
    </source>
</evidence>
<feature type="signal peptide" evidence="1">
    <location>
        <begin position="1"/>
        <end position="21"/>
    </location>
</feature>
<organism evidence="2 3">
    <name type="scientific">Acinetobacter haemolyticus</name>
    <dbReference type="NCBI Taxonomy" id="29430"/>
    <lineage>
        <taxon>Bacteria</taxon>
        <taxon>Pseudomonadati</taxon>
        <taxon>Pseudomonadota</taxon>
        <taxon>Gammaproteobacteria</taxon>
        <taxon>Moraxellales</taxon>
        <taxon>Moraxellaceae</taxon>
        <taxon>Acinetobacter</taxon>
    </lineage>
</organism>